<keyword evidence="2" id="KW-0812">Transmembrane</keyword>
<feature type="transmembrane region" description="Helical" evidence="2">
    <location>
        <begin position="12"/>
        <end position="31"/>
    </location>
</feature>
<reference evidence="4" key="1">
    <citation type="submission" date="2021-02" db="EMBL/GenBank/DDBJ databases">
        <authorList>
            <person name="Nowell W R."/>
        </authorList>
    </citation>
    <scope>NUCLEOTIDE SEQUENCE</scope>
</reference>
<evidence type="ECO:0000256" key="1">
    <source>
        <dbReference type="SAM" id="MobiDB-lite"/>
    </source>
</evidence>
<evidence type="ECO:0000313" key="5">
    <source>
        <dbReference type="Proteomes" id="UP000663844"/>
    </source>
</evidence>
<accession>A0A818N6L8</accession>
<dbReference type="Proteomes" id="UP000663844">
    <property type="component" value="Unassembled WGS sequence"/>
</dbReference>
<keyword evidence="2" id="KW-0472">Membrane</keyword>
<gene>
    <name evidence="3" type="ORF">JYZ213_LOCUS15036</name>
    <name evidence="4" type="ORF">OXD698_LOCUS6394</name>
</gene>
<organism evidence="4 5">
    <name type="scientific">Adineta steineri</name>
    <dbReference type="NCBI Taxonomy" id="433720"/>
    <lineage>
        <taxon>Eukaryota</taxon>
        <taxon>Metazoa</taxon>
        <taxon>Spiralia</taxon>
        <taxon>Gnathifera</taxon>
        <taxon>Rotifera</taxon>
        <taxon>Eurotatoria</taxon>
        <taxon>Bdelloidea</taxon>
        <taxon>Adinetida</taxon>
        <taxon>Adinetidae</taxon>
        <taxon>Adineta</taxon>
    </lineage>
</organism>
<protein>
    <submittedName>
        <fullName evidence="4">Uncharacterized protein</fullName>
    </submittedName>
</protein>
<evidence type="ECO:0000313" key="4">
    <source>
        <dbReference type="EMBL" id="CAF3600603.1"/>
    </source>
</evidence>
<comment type="caution">
    <text evidence="4">The sequence shown here is derived from an EMBL/GenBank/DDBJ whole genome shotgun (WGS) entry which is preliminary data.</text>
</comment>
<name>A0A818N6L8_9BILA</name>
<feature type="transmembrane region" description="Helical" evidence="2">
    <location>
        <begin position="118"/>
        <end position="140"/>
    </location>
</feature>
<dbReference type="EMBL" id="CAJOAZ010000277">
    <property type="protein sequence ID" value="CAF3600603.1"/>
    <property type="molecule type" value="Genomic_DNA"/>
</dbReference>
<feature type="region of interest" description="Disordered" evidence="1">
    <location>
        <begin position="194"/>
        <end position="213"/>
    </location>
</feature>
<dbReference type="AlphaFoldDB" id="A0A818N6L8"/>
<dbReference type="EMBL" id="CAJNOG010000128">
    <property type="protein sequence ID" value="CAF0983149.1"/>
    <property type="molecule type" value="Genomic_DNA"/>
</dbReference>
<keyword evidence="2" id="KW-1133">Transmembrane helix</keyword>
<evidence type="ECO:0000256" key="2">
    <source>
        <dbReference type="SAM" id="Phobius"/>
    </source>
</evidence>
<proteinExistence type="predicted"/>
<dbReference type="Proteomes" id="UP000663845">
    <property type="component" value="Unassembled WGS sequence"/>
</dbReference>
<evidence type="ECO:0000313" key="3">
    <source>
        <dbReference type="EMBL" id="CAF0983149.1"/>
    </source>
</evidence>
<sequence length="213" mass="24648">MYRPRSSIPYDILHGLRFPANFSAILAYMSYFPPPPPIFPGPPPRRSLACSSNSFSSLPCIISNDHNLLYLHKYSPLININQSTSTTNTSHKSIINSSHSTQTLSSLDYILILIQNHFSLILILSIFLFLICLSILFLFFQCLRQRQNTSNNKNHAFYYHLIPHRRRKHQTKTQDNEHNLTRLRKDSPTLRVIRLSRTSGKHKNDNNEAEDTL</sequence>